<dbReference type="Proteomes" id="UP001596023">
    <property type="component" value="Unassembled WGS sequence"/>
</dbReference>
<comment type="caution">
    <text evidence="1">The sequence shown here is derived from an EMBL/GenBank/DDBJ whole genome shotgun (WGS) entry which is preliminary data.</text>
</comment>
<sequence>MKILYKAILSAFEKENNLYDNNPDKSLFRQIDAEPPVLIDLFDSQPEMPDQFEGFKCPALFIDYSIAWERNGSLRIGTLTLEAHVVTDAMENTTNISGLPDDCKKINYYETCVNILEGIATEETSQLILRHERPQSTDYFNYHILTFECTISRKITGARRYVDGTIEDIPIVGNIKERLTFDIP</sequence>
<organism evidence="1 2">
    <name type="scientific">Dysgonomonas termitidis</name>
    <dbReference type="NCBI Taxonomy" id="1516126"/>
    <lineage>
        <taxon>Bacteria</taxon>
        <taxon>Pseudomonadati</taxon>
        <taxon>Bacteroidota</taxon>
        <taxon>Bacteroidia</taxon>
        <taxon>Bacteroidales</taxon>
        <taxon>Dysgonomonadaceae</taxon>
        <taxon>Dysgonomonas</taxon>
    </lineage>
</organism>
<proteinExistence type="predicted"/>
<keyword evidence="2" id="KW-1185">Reference proteome</keyword>
<evidence type="ECO:0000313" key="2">
    <source>
        <dbReference type="Proteomes" id="UP001596023"/>
    </source>
</evidence>
<reference evidence="2" key="1">
    <citation type="journal article" date="2019" name="Int. J. Syst. Evol. Microbiol.">
        <title>The Global Catalogue of Microorganisms (GCM) 10K type strain sequencing project: providing services to taxonomists for standard genome sequencing and annotation.</title>
        <authorList>
            <consortium name="The Broad Institute Genomics Platform"/>
            <consortium name="The Broad Institute Genome Sequencing Center for Infectious Disease"/>
            <person name="Wu L."/>
            <person name="Ma J."/>
        </authorList>
    </citation>
    <scope>NUCLEOTIDE SEQUENCE [LARGE SCALE GENOMIC DNA]</scope>
    <source>
        <strain evidence="2">CCUG 66188</strain>
    </source>
</reference>
<accession>A0ABV9KVH4</accession>
<dbReference type="EMBL" id="JBHSGN010000059">
    <property type="protein sequence ID" value="MFC4673591.1"/>
    <property type="molecule type" value="Genomic_DNA"/>
</dbReference>
<dbReference type="RefSeq" id="WP_379995022.1">
    <property type="nucleotide sequence ID" value="NZ_JBHSGN010000059.1"/>
</dbReference>
<protein>
    <submittedName>
        <fullName evidence="1">Uncharacterized protein</fullName>
    </submittedName>
</protein>
<evidence type="ECO:0000313" key="1">
    <source>
        <dbReference type="EMBL" id="MFC4673591.1"/>
    </source>
</evidence>
<name>A0ABV9KVH4_9BACT</name>
<gene>
    <name evidence="1" type="ORF">ACFO6W_07790</name>
</gene>